<gene>
    <name evidence="1" type="ORF">BOO71_0007813</name>
</gene>
<accession>A0A1U7NXL9</accession>
<keyword evidence="2" id="KW-1185">Reference proteome</keyword>
<name>A0A1U7NXL9_9DEIO</name>
<protein>
    <submittedName>
        <fullName evidence="1">Uncharacterized protein</fullName>
    </submittedName>
</protein>
<reference evidence="1 2" key="1">
    <citation type="submission" date="2017-01" db="EMBL/GenBank/DDBJ databases">
        <title>Genome Analysis of Deinococcus marmoris KOPRI26562.</title>
        <authorList>
            <person name="Kim J.H."/>
            <person name="Oh H.-M."/>
        </authorList>
    </citation>
    <scope>NUCLEOTIDE SEQUENCE [LARGE SCALE GENOMIC DNA]</scope>
    <source>
        <strain evidence="1 2">KOPRI26562</strain>
    </source>
</reference>
<comment type="caution">
    <text evidence="1">The sequence shown here is derived from an EMBL/GenBank/DDBJ whole genome shotgun (WGS) entry which is preliminary data.</text>
</comment>
<dbReference type="Proteomes" id="UP000186607">
    <property type="component" value="Unassembled WGS sequence"/>
</dbReference>
<proteinExistence type="predicted"/>
<dbReference type="AlphaFoldDB" id="A0A1U7NXL9"/>
<organism evidence="1 2">
    <name type="scientific">Deinococcus marmoris</name>
    <dbReference type="NCBI Taxonomy" id="249408"/>
    <lineage>
        <taxon>Bacteria</taxon>
        <taxon>Thermotogati</taxon>
        <taxon>Deinococcota</taxon>
        <taxon>Deinococci</taxon>
        <taxon>Deinococcales</taxon>
        <taxon>Deinococcaceae</taxon>
        <taxon>Deinococcus</taxon>
    </lineage>
</organism>
<evidence type="ECO:0000313" key="2">
    <source>
        <dbReference type="Proteomes" id="UP000186607"/>
    </source>
</evidence>
<sequence>MFSQLAAENAQSVQTKTLVPSRLCVVLTVIAHNLTWP</sequence>
<dbReference type="EMBL" id="MSTI01000091">
    <property type="protein sequence ID" value="OLV17657.1"/>
    <property type="molecule type" value="Genomic_DNA"/>
</dbReference>
<evidence type="ECO:0000313" key="1">
    <source>
        <dbReference type="EMBL" id="OLV17657.1"/>
    </source>
</evidence>